<feature type="domain" description="AB hydrolase-1" evidence="1">
    <location>
        <begin position="50"/>
        <end position="273"/>
    </location>
</feature>
<dbReference type="Proteomes" id="UP000248863">
    <property type="component" value="Unassembled WGS sequence"/>
</dbReference>
<dbReference type="PANTHER" id="PTHR43798:SF33">
    <property type="entry name" value="HYDROLASE, PUTATIVE (AFU_ORTHOLOGUE AFUA_2G14860)-RELATED"/>
    <property type="match status" value="1"/>
</dbReference>
<evidence type="ECO:0000313" key="3">
    <source>
        <dbReference type="Proteomes" id="UP000248863"/>
    </source>
</evidence>
<dbReference type="GO" id="GO:0016787">
    <property type="term" value="F:hydrolase activity"/>
    <property type="evidence" value="ECO:0007669"/>
    <property type="project" value="UniProtKB-KW"/>
</dbReference>
<dbReference type="PANTHER" id="PTHR43798">
    <property type="entry name" value="MONOACYLGLYCEROL LIPASE"/>
    <property type="match status" value="1"/>
</dbReference>
<dbReference type="Gene3D" id="3.40.50.1820">
    <property type="entry name" value="alpha/beta hydrolase"/>
    <property type="match status" value="1"/>
</dbReference>
<dbReference type="InterPro" id="IPR050266">
    <property type="entry name" value="AB_hydrolase_sf"/>
</dbReference>
<dbReference type="OrthoDB" id="9812774at2"/>
<dbReference type="InterPro" id="IPR029058">
    <property type="entry name" value="AB_hydrolase_fold"/>
</dbReference>
<accession>A0A327KIC9</accession>
<name>A0A327KIC9_9BRAD</name>
<dbReference type="GO" id="GO:0016020">
    <property type="term" value="C:membrane"/>
    <property type="evidence" value="ECO:0007669"/>
    <property type="project" value="TreeGrafter"/>
</dbReference>
<sequence length="282" mass="29991">MTPLFESLIGLIAALAVLVTAATAADRHREIVRHADVEIDVIVEGSGPAVVLLPSLARDSEDYDAVAEGLAARGFRVLRPQPRGIGRSKGPMTGISLHDFARDIATVIETLGGGRAVVVGHAYGNWVARMTAVDHPALVRGVVIAAAAAKQYAPELTVAVTKAGNPSLPEEERLAALRFGFFAPGNDPRVWLDGWHPQVRDAQRAAVAAVKQSDWWSGGTAPLLDLQAEQDPFKPPAKRNEMKDEFGARVTIAVIPNASHALIPEQPKAVVDALATWIATLP</sequence>
<gene>
    <name evidence="2" type="ORF">CH338_13460</name>
</gene>
<dbReference type="EMBL" id="NPEU01000137">
    <property type="protein sequence ID" value="RAI38217.1"/>
    <property type="molecule type" value="Genomic_DNA"/>
</dbReference>
<comment type="caution">
    <text evidence="2">The sequence shown here is derived from an EMBL/GenBank/DDBJ whole genome shotgun (WGS) entry which is preliminary data.</text>
</comment>
<organism evidence="2 3">
    <name type="scientific">Rhodoplanes elegans</name>
    <dbReference type="NCBI Taxonomy" id="29408"/>
    <lineage>
        <taxon>Bacteria</taxon>
        <taxon>Pseudomonadati</taxon>
        <taxon>Pseudomonadota</taxon>
        <taxon>Alphaproteobacteria</taxon>
        <taxon>Hyphomicrobiales</taxon>
        <taxon>Nitrobacteraceae</taxon>
        <taxon>Rhodoplanes</taxon>
    </lineage>
</organism>
<protein>
    <submittedName>
        <fullName evidence="2">Alpha/beta hydrolase</fullName>
    </submittedName>
</protein>
<dbReference type="SUPFAM" id="SSF53474">
    <property type="entry name" value="alpha/beta-Hydrolases"/>
    <property type="match status" value="1"/>
</dbReference>
<dbReference type="AlphaFoldDB" id="A0A327KIC9"/>
<dbReference type="Pfam" id="PF12697">
    <property type="entry name" value="Abhydrolase_6"/>
    <property type="match status" value="1"/>
</dbReference>
<reference evidence="2 3" key="1">
    <citation type="submission" date="2017-07" db="EMBL/GenBank/DDBJ databases">
        <title>Draft Genome Sequences of Select Purple Nonsulfur Bacteria.</title>
        <authorList>
            <person name="Lasarre B."/>
            <person name="Mckinlay J.B."/>
        </authorList>
    </citation>
    <scope>NUCLEOTIDE SEQUENCE [LARGE SCALE GENOMIC DNA]</scope>
    <source>
        <strain evidence="2 3">DSM 11907</strain>
    </source>
</reference>
<dbReference type="InterPro" id="IPR000073">
    <property type="entry name" value="AB_hydrolase_1"/>
</dbReference>
<evidence type="ECO:0000313" key="2">
    <source>
        <dbReference type="EMBL" id="RAI38217.1"/>
    </source>
</evidence>
<dbReference type="RefSeq" id="WP_111357681.1">
    <property type="nucleotide sequence ID" value="NZ_NHSK01000076.1"/>
</dbReference>
<proteinExistence type="predicted"/>
<keyword evidence="2" id="KW-0378">Hydrolase</keyword>
<keyword evidence="3" id="KW-1185">Reference proteome</keyword>
<evidence type="ECO:0000259" key="1">
    <source>
        <dbReference type="Pfam" id="PF12697"/>
    </source>
</evidence>